<evidence type="ECO:0000313" key="2">
    <source>
        <dbReference type="EMBL" id="KAF7308325.1"/>
    </source>
</evidence>
<gene>
    <name evidence="2" type="ORF">HMN09_00680700</name>
</gene>
<name>A0A8H6T016_MYCCL</name>
<dbReference type="AlphaFoldDB" id="A0A8H6T016"/>
<proteinExistence type="predicted"/>
<evidence type="ECO:0000313" key="3">
    <source>
        <dbReference type="Proteomes" id="UP000613580"/>
    </source>
</evidence>
<feature type="region of interest" description="Disordered" evidence="1">
    <location>
        <begin position="321"/>
        <end position="340"/>
    </location>
</feature>
<evidence type="ECO:0000256" key="1">
    <source>
        <dbReference type="SAM" id="MobiDB-lite"/>
    </source>
</evidence>
<reference evidence="2" key="1">
    <citation type="submission" date="2020-05" db="EMBL/GenBank/DDBJ databases">
        <title>Mycena genomes resolve the evolution of fungal bioluminescence.</title>
        <authorList>
            <person name="Tsai I.J."/>
        </authorList>
    </citation>
    <scope>NUCLEOTIDE SEQUENCE</scope>
    <source>
        <strain evidence="2">110903Hualien_Pintung</strain>
    </source>
</reference>
<sequence>MRSSSIVVSDPAVVLPGRGPRGPTRINDRADTYLGLSLRPPPSAPRSINAALFGASSKETNPRTSNVQHTTKVPFLHHHLFPFPLILHRRGSCDADTRRVWFANSTSTHLGFAHVVVDRPGNYGLTHVPQIATPHRQRCSVVVCGPFAYSPPSFKAAVTGAETRRLGSQAIPADSPYLPIQPESLLVLVRVGGVDCTNGHAAVARRCKAASTGSASKKEDVLQPKKPAPAPTEIIVLDSDTDSEVEVVVAKKRKLVAGSSIEFVHGDGELTPRPAKRVSLPPAELSFGKPTLLLVDPCRAESQSPDEGVQAEASVVYEDDWGTGDDEMRAEEEETDETSPIDDVASLVCPLCQLSLSDLSETARQSHVNACLDADSAPPKAGPSKLKPLSTLPVPCGQPSKNNAFWFS</sequence>
<dbReference type="Proteomes" id="UP000613580">
    <property type="component" value="Unassembled WGS sequence"/>
</dbReference>
<accession>A0A8H6T016</accession>
<protein>
    <submittedName>
        <fullName evidence="2">DNA cross-link repair protein PSO2/SNM1</fullName>
    </submittedName>
</protein>
<keyword evidence="3" id="KW-1185">Reference proteome</keyword>
<comment type="caution">
    <text evidence="2">The sequence shown here is derived from an EMBL/GenBank/DDBJ whole genome shotgun (WGS) entry which is preliminary data.</text>
</comment>
<feature type="region of interest" description="Disordered" evidence="1">
    <location>
        <begin position="373"/>
        <end position="399"/>
    </location>
</feature>
<organism evidence="2 3">
    <name type="scientific">Mycena chlorophos</name>
    <name type="common">Agaric fungus</name>
    <name type="synonym">Agaricus chlorophos</name>
    <dbReference type="NCBI Taxonomy" id="658473"/>
    <lineage>
        <taxon>Eukaryota</taxon>
        <taxon>Fungi</taxon>
        <taxon>Dikarya</taxon>
        <taxon>Basidiomycota</taxon>
        <taxon>Agaricomycotina</taxon>
        <taxon>Agaricomycetes</taxon>
        <taxon>Agaricomycetidae</taxon>
        <taxon>Agaricales</taxon>
        <taxon>Marasmiineae</taxon>
        <taxon>Mycenaceae</taxon>
        <taxon>Mycena</taxon>
    </lineage>
</organism>
<dbReference type="EMBL" id="JACAZE010000008">
    <property type="protein sequence ID" value="KAF7308325.1"/>
    <property type="molecule type" value="Genomic_DNA"/>
</dbReference>